<protein>
    <submittedName>
        <fullName evidence="1">Uncharacterized protein</fullName>
    </submittedName>
</protein>
<dbReference type="EMBL" id="UHIV01000001">
    <property type="protein sequence ID" value="SUP52795.1"/>
    <property type="molecule type" value="Genomic_DNA"/>
</dbReference>
<dbReference type="Proteomes" id="UP000254621">
    <property type="component" value="Unassembled WGS sequence"/>
</dbReference>
<proteinExistence type="predicted"/>
<evidence type="ECO:0000313" key="2">
    <source>
        <dbReference type="Proteomes" id="UP000254621"/>
    </source>
</evidence>
<name>A0A380NYQ8_WEIVI</name>
<accession>A0A380NYQ8</accession>
<sequence length="37" mass="4522">MIQYLAEAFPFFYYQESALGVFEVYFGNWWDRAYLDA</sequence>
<organism evidence="1 2">
    <name type="scientific">Weissella viridescens</name>
    <name type="common">Lactobacillus viridescens</name>
    <dbReference type="NCBI Taxonomy" id="1629"/>
    <lineage>
        <taxon>Bacteria</taxon>
        <taxon>Bacillati</taxon>
        <taxon>Bacillota</taxon>
        <taxon>Bacilli</taxon>
        <taxon>Lactobacillales</taxon>
        <taxon>Lactobacillaceae</taxon>
        <taxon>Weissella</taxon>
    </lineage>
</organism>
<dbReference type="AlphaFoldDB" id="A0A380NYQ8"/>
<gene>
    <name evidence="1" type="ORF">NCTC13645_00697</name>
</gene>
<evidence type="ECO:0000313" key="1">
    <source>
        <dbReference type="EMBL" id="SUP52795.1"/>
    </source>
</evidence>
<reference evidence="1 2" key="1">
    <citation type="submission" date="2018-06" db="EMBL/GenBank/DDBJ databases">
        <authorList>
            <consortium name="Pathogen Informatics"/>
            <person name="Doyle S."/>
        </authorList>
    </citation>
    <scope>NUCLEOTIDE SEQUENCE [LARGE SCALE GENOMIC DNA]</scope>
    <source>
        <strain evidence="1 2">NCTC13645</strain>
    </source>
</reference>